<dbReference type="KEGG" id="nhu:H0264_38120"/>
<evidence type="ECO:0000313" key="2">
    <source>
        <dbReference type="EMBL" id="QLY30832.1"/>
    </source>
</evidence>
<keyword evidence="3" id="KW-1185">Reference proteome</keyword>
<dbReference type="EMBL" id="CP059399">
    <property type="protein sequence ID" value="QLY30832.1"/>
    <property type="molecule type" value="Genomic_DNA"/>
</dbReference>
<gene>
    <name evidence="2" type="ORF">H0264_38120</name>
</gene>
<protein>
    <submittedName>
        <fullName evidence="2">Uncharacterized protein</fullName>
    </submittedName>
</protein>
<evidence type="ECO:0000256" key="1">
    <source>
        <dbReference type="SAM" id="MobiDB-lite"/>
    </source>
</evidence>
<accession>A0A7D6V977</accession>
<proteinExistence type="predicted"/>
<organism evidence="2 3">
    <name type="scientific">Nocardia huaxiensis</name>
    <dbReference type="NCBI Taxonomy" id="2755382"/>
    <lineage>
        <taxon>Bacteria</taxon>
        <taxon>Bacillati</taxon>
        <taxon>Actinomycetota</taxon>
        <taxon>Actinomycetes</taxon>
        <taxon>Mycobacteriales</taxon>
        <taxon>Nocardiaceae</taxon>
        <taxon>Nocardia</taxon>
    </lineage>
</organism>
<name>A0A7D6V977_9NOCA</name>
<evidence type="ECO:0000313" key="3">
    <source>
        <dbReference type="Proteomes" id="UP000515512"/>
    </source>
</evidence>
<feature type="region of interest" description="Disordered" evidence="1">
    <location>
        <begin position="300"/>
        <end position="332"/>
    </location>
</feature>
<feature type="compositionally biased region" description="Polar residues" evidence="1">
    <location>
        <begin position="473"/>
        <end position="486"/>
    </location>
</feature>
<feature type="compositionally biased region" description="Polar residues" evidence="1">
    <location>
        <begin position="315"/>
        <end position="332"/>
    </location>
</feature>
<dbReference type="Proteomes" id="UP000515512">
    <property type="component" value="Chromosome"/>
</dbReference>
<dbReference type="AlphaFoldDB" id="A0A7D6V977"/>
<reference evidence="2 3" key="1">
    <citation type="submission" date="2020-07" db="EMBL/GenBank/DDBJ databases">
        <authorList>
            <person name="Zhuang K."/>
            <person name="Ran Y."/>
        </authorList>
    </citation>
    <scope>NUCLEOTIDE SEQUENCE [LARGE SCALE GENOMIC DNA]</scope>
    <source>
        <strain evidence="2 3">WCH-YHL-001</strain>
    </source>
</reference>
<feature type="region of interest" description="Disordered" evidence="1">
    <location>
        <begin position="438"/>
        <end position="500"/>
    </location>
</feature>
<dbReference type="RefSeq" id="WP_181582030.1">
    <property type="nucleotide sequence ID" value="NZ_CP059399.1"/>
</dbReference>
<feature type="compositionally biased region" description="Gly residues" evidence="1">
    <location>
        <begin position="439"/>
        <end position="454"/>
    </location>
</feature>
<sequence>MDKQRPPAMTLPDILAMTTSGRPGAGKKIALPSGAVWEDGPTAGTSLITLPDEDPILVSDDGAIAPNAIVGRSGPFGALTRAFEEVLGHVPSFFTSRMASEALNLLRGVTEPADTETETRILKISSKTTLLNPGKRKSRSGSVDANIVETVLGQGDSASEDAPIPIRRAYGGPISLEPKALLPDGLITGSGSSTGDQVLVAASPGEYMIKAAAAKNIMPLLDLLNSGWVPSAQFLTGMLHGFGSAGAAPSTVANPEEWRSLLGQGVVADALGTLGTAAVDAGAWAGSAVGSALSPLFAPGGPLAGGPGGDSAPSVQSPQTSTDSPLPLTASMQATPSGMLGTITALTGGMSGTADNGANELGSLGAALGSGITSAATAAGGRVGAFLGDVVGRMLGPAGGMAPEIGEQLGRLIGSRFGGELSTSMTLQAELGGQSAMGLGAGTGGGSGTTGGEGIPSVTGGMPVDSGDGSAPDPTSGSTVDPSTIVTKAGPSATNGLAADDTKTAHWQYIPPKEDGSTNGAWVYMTPEPNVDLTGFPKDMQIGALVEDKPGSTQRWVDTSKGLGWLNGTGGTGAQELGSPGHIYNPNEGNFTDLVSLAAKDWGTNVGNMLKPILGDSAPDTLGNLAQQLLTPLGQAYSDADPSKTWTNTLGAWLQKLFPDLEWNPTGTSGSSSATALSNEQQIGVSAFSSAITGLQQHGLLGGITGAISGAASTAGSVVGSAIGTAIAPFVGPLGPAIGSVLGSFIGSSVGELFTRPIEWAGNTVKELVGTGFGLTDLADGPGGHTVRGDIYNFNGMDPKRASIATERVRRRRAVAQQRGGGFGR</sequence>